<keyword evidence="3" id="KW-1185">Reference proteome</keyword>
<gene>
    <name evidence="2" type="ORF">BZG36_03566</name>
</gene>
<dbReference type="GO" id="GO:0003824">
    <property type="term" value="F:catalytic activity"/>
    <property type="evidence" value="ECO:0007669"/>
    <property type="project" value="InterPro"/>
</dbReference>
<dbReference type="OrthoDB" id="2308815at2759"/>
<dbReference type="EMBL" id="MVBO01000056">
    <property type="protein sequence ID" value="OZJ04050.1"/>
    <property type="molecule type" value="Genomic_DNA"/>
</dbReference>
<dbReference type="InterPro" id="IPR003673">
    <property type="entry name" value="CoA-Trfase_fam_III"/>
</dbReference>
<dbReference type="Gene3D" id="3.40.50.10540">
    <property type="entry name" value="Crotonobetainyl-coa:carnitine coa-transferase, domain 1"/>
    <property type="match status" value="1"/>
</dbReference>
<reference evidence="2 3" key="1">
    <citation type="journal article" date="2017" name="Mycologia">
        <title>Bifiguratus adelaidae, gen. et sp. nov., a new member of Mucoromycotina in endophytic and soil-dwelling habitats.</title>
        <authorList>
            <person name="Torres-Cruz T.J."/>
            <person name="Billingsley Tobias T.L."/>
            <person name="Almatruk M."/>
            <person name="Hesse C."/>
            <person name="Kuske C.R."/>
            <person name="Desiro A."/>
            <person name="Benucci G.M."/>
            <person name="Bonito G."/>
            <person name="Stajich J.E."/>
            <person name="Dunlap C."/>
            <person name="Arnold A.E."/>
            <person name="Porras-Alfaro A."/>
        </authorList>
    </citation>
    <scope>NUCLEOTIDE SEQUENCE [LARGE SCALE GENOMIC DNA]</scope>
    <source>
        <strain evidence="2 3">AZ0501</strain>
    </source>
</reference>
<evidence type="ECO:0000256" key="1">
    <source>
        <dbReference type="ARBA" id="ARBA00008383"/>
    </source>
</evidence>
<accession>A0A261Y0A4</accession>
<dbReference type="Pfam" id="PF02515">
    <property type="entry name" value="CoA_transf_3"/>
    <property type="match status" value="1"/>
</dbReference>
<dbReference type="Proteomes" id="UP000242875">
    <property type="component" value="Unassembled WGS sequence"/>
</dbReference>
<evidence type="ECO:0000313" key="2">
    <source>
        <dbReference type="EMBL" id="OZJ04050.1"/>
    </source>
</evidence>
<comment type="similarity">
    <text evidence="1">Belongs to the CoA-transferase III family.</text>
</comment>
<proteinExistence type="inferred from homology"/>
<dbReference type="AlphaFoldDB" id="A0A261Y0A4"/>
<dbReference type="PANTHER" id="PTHR48228">
    <property type="entry name" value="SUCCINYL-COA--D-CITRAMALATE COA-TRANSFERASE"/>
    <property type="match status" value="1"/>
</dbReference>
<organism evidence="2 3">
    <name type="scientific">Bifiguratus adelaidae</name>
    <dbReference type="NCBI Taxonomy" id="1938954"/>
    <lineage>
        <taxon>Eukaryota</taxon>
        <taxon>Fungi</taxon>
        <taxon>Fungi incertae sedis</taxon>
        <taxon>Mucoromycota</taxon>
        <taxon>Mucoromycotina</taxon>
        <taxon>Endogonomycetes</taxon>
        <taxon>Endogonales</taxon>
        <taxon>Endogonales incertae sedis</taxon>
        <taxon>Bifiguratus</taxon>
    </lineage>
</organism>
<dbReference type="InterPro" id="IPR023606">
    <property type="entry name" value="CoA-Trfase_III_dom_1_sf"/>
</dbReference>
<dbReference type="PANTHER" id="PTHR48228:SF4">
    <property type="entry name" value="BLR3030 PROTEIN"/>
    <property type="match status" value="1"/>
</dbReference>
<protein>
    <submittedName>
        <fullName evidence="2">Uncharacterized protein</fullName>
    </submittedName>
</protein>
<dbReference type="InterPro" id="IPR050509">
    <property type="entry name" value="CoA-transferase_III"/>
</dbReference>
<sequence>MASISRQLCKELALPESLLDYLEYTGPSHVLPSSFQVTLAAQASIGTCALAASYLHHLRGAFLQHIRVNSAHACAEFRSERYLRVNDKNTPELWDKIAGNYPCKDRYLRLHTNFEHHRDGVLRLLECDNDRQAVAEVLKSWEAFEFEELASQHKMVVAAMRSMDEWKAHPQGKAIDMEPLVAVEQLTTGSPRVLPLRRRPLSGIRVLDLTRIIAGPVCGRALAAHGADVLLVTSPNLPFVSPLVIDTGRGKRSCYIDLKTEQGKQTLESLIRDADVLIQGYRPHGIADLGFSPQRVAELNPNIVYVSLTAYGYSGPWQDKRGFDSLVQMTTGISDAEGKASGAMGPRQLPAQVLDHASGYLMALGAITALARRTIHGGTYHVKVSLAKTSQWLQSLGRLDQHGFDLADPTLQGVTPFMSKVPSGFGTLFVVNHAAEMEVTPCEWTLPSVPLGTHSPAWI</sequence>
<dbReference type="SUPFAM" id="SSF89796">
    <property type="entry name" value="CoA-transferase family III (CaiB/BaiF)"/>
    <property type="match status" value="2"/>
</dbReference>
<evidence type="ECO:0000313" key="3">
    <source>
        <dbReference type="Proteomes" id="UP000242875"/>
    </source>
</evidence>
<comment type="caution">
    <text evidence="2">The sequence shown here is derived from an EMBL/GenBank/DDBJ whole genome shotgun (WGS) entry which is preliminary data.</text>
</comment>
<name>A0A261Y0A4_9FUNG</name>